<reference evidence="1" key="8">
    <citation type="journal article" date="2005" name="Science">
        <title>Antisense Transcription in the Mammalian Transcriptome.</title>
        <authorList>
            <consortium name="RIKEN Genome Exploration Research Group and Genome Science Group (Genome Network Project Core Group) and the FANTOM Consortium"/>
        </authorList>
    </citation>
    <scope>NUCLEOTIDE SEQUENCE</scope>
    <source>
        <strain evidence="1">NOD</strain>
        <tissue evidence="1">Activated spleen</tissue>
    </source>
</reference>
<reference evidence="1" key="1">
    <citation type="journal article" date="1999" name="Methods Enzymol.">
        <title>High-efficiency full-length cDNA cloning.</title>
        <authorList>
            <person name="Carninci P."/>
            <person name="Hayashizaki Y."/>
        </authorList>
    </citation>
    <scope>NUCLEOTIDE SEQUENCE</scope>
    <source>
        <strain evidence="1">NOD</strain>
        <tissue evidence="1">Activated spleen</tissue>
    </source>
</reference>
<evidence type="ECO:0000313" key="2">
    <source>
        <dbReference type="MGI" id="MGI:3045280"/>
    </source>
</evidence>
<reference evidence="1" key="6">
    <citation type="submission" date="2002-04" db="EMBL/GenBank/DDBJ databases">
        <authorList>
            <person name="Adachi J."/>
            <person name="Aizawa K."/>
            <person name="Akimura T."/>
            <person name="Arakawa T."/>
            <person name="Bono H."/>
            <person name="Carninci P."/>
            <person name="Fukuda S."/>
            <person name="Furuno M."/>
            <person name="Hanagaki T."/>
            <person name="Hara A."/>
            <person name="Hashizume W."/>
            <person name="Hayashida K."/>
            <person name="Hayatsu N."/>
            <person name="Hiramoto K."/>
            <person name="Hiraoka T."/>
            <person name="Hirozane T."/>
            <person name="Hori F."/>
            <person name="Imotani K."/>
            <person name="Ishii Y."/>
            <person name="Itoh M."/>
            <person name="Kagawa I."/>
            <person name="Kasukawa T."/>
            <person name="Katoh H."/>
            <person name="Kawai J."/>
            <person name="Kojima Y."/>
            <person name="Kondo S."/>
            <person name="Konno H."/>
            <person name="Kouda M."/>
            <person name="Koya S."/>
            <person name="Kurihara C."/>
            <person name="Matsuyama T."/>
            <person name="Miyazaki A."/>
            <person name="Murata M."/>
            <person name="Nakamura M."/>
            <person name="Nishi K."/>
            <person name="Nomura K."/>
            <person name="Numazaki R."/>
            <person name="Ohno M."/>
            <person name="Ohsato N."/>
            <person name="Okazaki Y."/>
            <person name="Saito R."/>
            <person name="Saitoh H."/>
            <person name="Sakai C."/>
            <person name="Sakai K."/>
            <person name="Sakazume N."/>
            <person name="Sano H."/>
            <person name="Sasaki D."/>
            <person name="Shibata K."/>
            <person name="Shinagawa A."/>
            <person name="Shiraki T."/>
            <person name="Sogabe Y."/>
            <person name="Tagami M."/>
            <person name="Tagawa A."/>
            <person name="Takahashi F."/>
            <person name="Takaku-Akahira S."/>
            <person name="Takeda Y."/>
            <person name="Tanaka T."/>
            <person name="Tomaru A."/>
            <person name="Toya T."/>
            <person name="Yasunishi A."/>
            <person name="Muramatsu M."/>
            <person name="Hayashizaki Y."/>
        </authorList>
    </citation>
    <scope>NUCLEOTIDE SEQUENCE</scope>
    <source>
        <strain evidence="1">NOD</strain>
        <tissue evidence="1">Activated spleen</tissue>
    </source>
</reference>
<protein>
    <submittedName>
        <fullName evidence="1">Uncharacterized protein</fullName>
    </submittedName>
</protein>
<evidence type="ECO:0000313" key="1">
    <source>
        <dbReference type="EMBL" id="BAC40934.1"/>
    </source>
</evidence>
<reference evidence="1" key="4">
    <citation type="journal article" date="2001" name="Nature">
        <title>Functional annotation of a full-length mouse cDNA collection.</title>
        <authorList>
            <consortium name="The RIKEN Genome Exploration Research Group Phase II Team and the FANTOM Consortium"/>
        </authorList>
    </citation>
    <scope>NUCLEOTIDE SEQUENCE</scope>
    <source>
        <strain evidence="1">NOD</strain>
        <tissue evidence="1">Activated spleen</tissue>
    </source>
</reference>
<gene>
    <name evidence="2" type="primary">F830005K03Rik</name>
</gene>
<reference evidence="1" key="3">
    <citation type="journal article" date="2000" name="Genome Res.">
        <title>RIKEN integrated sequence analysis (RISA) system--384-format sequencing pipeline with 384 multicapillary sequencer.</title>
        <authorList>
            <person name="Shibata K."/>
            <person name="Itoh M."/>
            <person name="Aizawa K."/>
            <person name="Nagaoka S."/>
            <person name="Sasaki N."/>
            <person name="Carninci P."/>
            <person name="Konno H."/>
            <person name="Akiyama J."/>
            <person name="Nishi K."/>
            <person name="Kitsunai T."/>
            <person name="Tashiro H."/>
            <person name="Itoh M."/>
            <person name="Sumi N."/>
            <person name="Ishii Y."/>
            <person name="Nakamura S."/>
            <person name="Hazama M."/>
            <person name="Nishine T."/>
            <person name="Harada A."/>
            <person name="Yamamoto R."/>
            <person name="Matsumoto H."/>
            <person name="Sakaguchi S."/>
            <person name="Ikegami T."/>
            <person name="Kashiwagi K."/>
            <person name="Fujiwake S."/>
            <person name="Inoue K."/>
            <person name="Togawa Y."/>
            <person name="Izawa M."/>
            <person name="Ohara E."/>
            <person name="Watahiki M."/>
            <person name="Yoneda Y."/>
            <person name="Ishikawa T."/>
            <person name="Ozawa K."/>
            <person name="Tanaka T."/>
            <person name="Matsuura S."/>
            <person name="Kawai J."/>
            <person name="Okazaki Y."/>
            <person name="Muramatsu M."/>
            <person name="Inoue Y."/>
            <person name="Kira A."/>
            <person name="Hayashizaki Y."/>
        </authorList>
    </citation>
    <scope>NUCLEOTIDE SEQUENCE</scope>
    <source>
        <strain evidence="1">NOD</strain>
        <tissue evidence="1">Activated spleen</tissue>
    </source>
</reference>
<accession>Q8BN39</accession>
<dbReference type="MGI" id="MGI:3045280">
    <property type="gene designation" value="F830005K03Rik"/>
</dbReference>
<dbReference type="EMBL" id="AK089630">
    <property type="protein sequence ID" value="BAC40934.1"/>
    <property type="molecule type" value="mRNA"/>
</dbReference>
<reference evidence="1" key="2">
    <citation type="journal article" date="2000" name="Genome Res.">
        <title>Normalization and subtraction of cap-trapper-selected cDNAs to prepare full-length cDNA libraries for rapid discovery of new genes.</title>
        <authorList>
            <person name="Carninci P."/>
            <person name="Shibata Y."/>
            <person name="Hayatsu N."/>
            <person name="Sugahara Y."/>
            <person name="Shibata K."/>
            <person name="Itoh M."/>
            <person name="Konno H."/>
            <person name="Okazaki Y."/>
            <person name="Muramatsu M."/>
            <person name="Hayashizaki Y."/>
        </authorList>
    </citation>
    <scope>NUCLEOTIDE SEQUENCE</scope>
    <source>
        <strain evidence="1">NOD</strain>
        <tissue evidence="1">Activated spleen</tissue>
    </source>
</reference>
<name>Q8BN39_MOUSE</name>
<proteinExistence type="evidence at transcript level"/>
<dbReference type="AlphaFoldDB" id="Q8BN39"/>
<reference evidence="1" key="7">
    <citation type="journal article" date="2005" name="Science">
        <title>The Transcriptional Landscape of the Mammalian Genome.</title>
        <authorList>
            <consortium name="The FANTOM Consortium"/>
            <consortium name="Riken Genome Exploration Research Group and Genome Science Group (Genome Network Project Core Group)"/>
        </authorList>
    </citation>
    <scope>NUCLEOTIDE SEQUENCE</scope>
    <source>
        <strain evidence="1">NOD</strain>
        <tissue evidence="1">Activated spleen</tissue>
    </source>
</reference>
<reference evidence="1" key="5">
    <citation type="journal article" date="2002" name="Nature">
        <title>Analysis of the mouse transcriptome based on functional annotation of 60,770 full-length cDNAs.</title>
        <authorList>
            <consortium name="The FANTOM Consortium and the RIKEN Genome Exploration Research Group Phase I and II Team"/>
        </authorList>
    </citation>
    <scope>NUCLEOTIDE SEQUENCE</scope>
    <source>
        <strain evidence="1">NOD</strain>
        <tissue evidence="1">Activated spleen</tissue>
    </source>
</reference>
<sequence>MSTTLTLLHPCVGVLGFRSHCLPVVVRHGQSNHLITVPSRFALVHPHKASSSDPFSRSLWRDIYLMFLSWQQGWPYVQLITMLNHSSSAESERRTQDAKLWQARYSEFSSTCSLPLMLRDGKRRPLPKFLAGGPFELYRHGPFTVLRTSFHQMH</sequence>
<dbReference type="AGR" id="MGI:3045280"/>
<organism evidence="1">
    <name type="scientific">Mus musculus</name>
    <name type="common">Mouse</name>
    <dbReference type="NCBI Taxonomy" id="10090"/>
    <lineage>
        <taxon>Eukaryota</taxon>
        <taxon>Metazoa</taxon>
        <taxon>Chordata</taxon>
        <taxon>Craniata</taxon>
        <taxon>Vertebrata</taxon>
        <taxon>Euteleostomi</taxon>
        <taxon>Mammalia</taxon>
        <taxon>Eutheria</taxon>
        <taxon>Euarchontoglires</taxon>
        <taxon>Glires</taxon>
        <taxon>Rodentia</taxon>
        <taxon>Myomorpha</taxon>
        <taxon>Muroidea</taxon>
        <taxon>Muridae</taxon>
        <taxon>Murinae</taxon>
        <taxon>Mus</taxon>
        <taxon>Mus</taxon>
    </lineage>
</organism>